<dbReference type="EMBL" id="JADFTS010000005">
    <property type="protein sequence ID" value="KAF9604743.1"/>
    <property type="molecule type" value="Genomic_DNA"/>
</dbReference>
<feature type="compositionally biased region" description="Basic and acidic residues" evidence="1">
    <location>
        <begin position="163"/>
        <end position="172"/>
    </location>
</feature>
<reference evidence="2 3" key="1">
    <citation type="submission" date="2020-10" db="EMBL/GenBank/DDBJ databases">
        <title>The Coptis chinensis genome and diversification of protoberbering-type alkaloids.</title>
        <authorList>
            <person name="Wang B."/>
            <person name="Shu S."/>
            <person name="Song C."/>
            <person name="Liu Y."/>
        </authorList>
    </citation>
    <scope>NUCLEOTIDE SEQUENCE [LARGE SCALE GENOMIC DNA]</scope>
    <source>
        <strain evidence="2">HL-2020</strain>
        <tissue evidence="2">Leaf</tissue>
    </source>
</reference>
<proteinExistence type="predicted"/>
<dbReference type="Proteomes" id="UP000631114">
    <property type="component" value="Unassembled WGS sequence"/>
</dbReference>
<evidence type="ECO:0000256" key="1">
    <source>
        <dbReference type="SAM" id="MobiDB-lite"/>
    </source>
</evidence>
<organism evidence="2 3">
    <name type="scientific">Coptis chinensis</name>
    <dbReference type="NCBI Taxonomy" id="261450"/>
    <lineage>
        <taxon>Eukaryota</taxon>
        <taxon>Viridiplantae</taxon>
        <taxon>Streptophyta</taxon>
        <taxon>Embryophyta</taxon>
        <taxon>Tracheophyta</taxon>
        <taxon>Spermatophyta</taxon>
        <taxon>Magnoliopsida</taxon>
        <taxon>Ranunculales</taxon>
        <taxon>Ranunculaceae</taxon>
        <taxon>Coptidoideae</taxon>
        <taxon>Coptis</taxon>
    </lineage>
</organism>
<name>A0A835HUX0_9MAGN</name>
<comment type="caution">
    <text evidence="2">The sequence shown here is derived from an EMBL/GenBank/DDBJ whole genome shotgun (WGS) entry which is preliminary data.</text>
</comment>
<feature type="region of interest" description="Disordered" evidence="1">
    <location>
        <begin position="152"/>
        <end position="172"/>
    </location>
</feature>
<gene>
    <name evidence="2" type="ORF">IFM89_009695</name>
</gene>
<sequence>MSHPFSWSSLFSNSRVAFQDTRLEQFKIYEVDGISDVSLDLIMRGEIVWREYLVGFFLEQRLGFPYVKSDRPTKEQRRLDYARVCVEYKVNEILPDSFEIQLSLNNRNAREQHSKTKAKEQPALIYDGNGPGEDVTRRIWILSKQLNPGNIQSSAGDGTSCRQQDHSDIDTDGHVDSRMVVYREGNEDPMGSRFAILNVLDRLDSLNDLVDVQEVAESRDESVNCQEVADFGNGLVNAQEVADFEEAF</sequence>
<keyword evidence="3" id="KW-1185">Reference proteome</keyword>
<protein>
    <submittedName>
        <fullName evidence="2">Uncharacterized protein</fullName>
    </submittedName>
</protein>
<dbReference type="AlphaFoldDB" id="A0A835HUX0"/>
<evidence type="ECO:0000313" key="2">
    <source>
        <dbReference type="EMBL" id="KAF9604743.1"/>
    </source>
</evidence>
<dbReference type="OrthoDB" id="1939300at2759"/>
<feature type="compositionally biased region" description="Polar residues" evidence="1">
    <location>
        <begin position="152"/>
        <end position="162"/>
    </location>
</feature>
<evidence type="ECO:0000313" key="3">
    <source>
        <dbReference type="Proteomes" id="UP000631114"/>
    </source>
</evidence>
<accession>A0A835HUX0</accession>